<keyword evidence="3" id="KW-0012">Acyltransferase</keyword>
<evidence type="ECO:0000259" key="2">
    <source>
        <dbReference type="Pfam" id="PF01757"/>
    </source>
</evidence>
<dbReference type="InterPro" id="IPR002656">
    <property type="entry name" value="Acyl_transf_3_dom"/>
</dbReference>
<feature type="transmembrane region" description="Helical" evidence="1">
    <location>
        <begin position="16"/>
        <end position="36"/>
    </location>
</feature>
<dbReference type="InterPro" id="IPR050879">
    <property type="entry name" value="Acyltransferase_3"/>
</dbReference>
<sequence>MKISELLFKQNNNFDLIRIILACLVIIGHSPVLNGLSGHWADPIGYFFPFTYSGSLSVKAFFFISGLVVTNSYLSKQNGVYFVISRIFRIIPALLFLLLITVFIFGPFLTTLSTIDYFSGLNSFSYIYNNLIFNTEYYLPGLFASNPYPHAVNGSLWSLKYEMGCYIFLLVTFLLLGRFNKYYLNIPIAFVIGDALLETPILFAFLGINPDISLLPMSFALGCLLAVNADKLVINLYVLLIAGIFLFLCKGGPYAQIVLMITFCSVITYISSRKSVVKLRPRYDISYGIYLWGFLIQQTMVHYTGTIYVGLHCLIALLISIALALVTNIFIEKPFIALGKKTFKSLKTKMPLLQSGI</sequence>
<evidence type="ECO:0000313" key="3">
    <source>
        <dbReference type="EMBL" id="TCD03746.1"/>
    </source>
</evidence>
<feature type="transmembrane region" description="Helical" evidence="1">
    <location>
        <begin position="87"/>
        <end position="109"/>
    </location>
</feature>
<keyword evidence="3" id="KW-0808">Transferase</keyword>
<keyword evidence="4" id="KW-1185">Reference proteome</keyword>
<reference evidence="3 4" key="1">
    <citation type="submission" date="2019-02" db="EMBL/GenBank/DDBJ databases">
        <title>Pedobacter sp. RP-1-14 sp. nov., isolated from Arctic soil.</title>
        <authorList>
            <person name="Dahal R.H."/>
        </authorList>
    </citation>
    <scope>NUCLEOTIDE SEQUENCE [LARGE SCALE GENOMIC DNA]</scope>
    <source>
        <strain evidence="3 4">RP-1-14</strain>
    </source>
</reference>
<feature type="transmembrane region" description="Helical" evidence="1">
    <location>
        <begin position="212"/>
        <end position="227"/>
    </location>
</feature>
<dbReference type="GO" id="GO:0016747">
    <property type="term" value="F:acyltransferase activity, transferring groups other than amino-acyl groups"/>
    <property type="evidence" value="ECO:0007669"/>
    <property type="project" value="InterPro"/>
</dbReference>
<keyword evidence="1" id="KW-0812">Transmembrane</keyword>
<dbReference type="PANTHER" id="PTHR23028:SF53">
    <property type="entry name" value="ACYL_TRANSF_3 DOMAIN-CONTAINING PROTEIN"/>
    <property type="match status" value="1"/>
</dbReference>
<evidence type="ECO:0000313" key="4">
    <source>
        <dbReference type="Proteomes" id="UP000293347"/>
    </source>
</evidence>
<feature type="domain" description="Acyltransferase 3" evidence="2">
    <location>
        <begin position="12"/>
        <end position="326"/>
    </location>
</feature>
<dbReference type="RefSeq" id="WP_131594652.1">
    <property type="nucleotide sequence ID" value="NZ_SJSL01000001.1"/>
</dbReference>
<dbReference type="EMBL" id="SJSL01000001">
    <property type="protein sequence ID" value="TCD03746.1"/>
    <property type="molecule type" value="Genomic_DNA"/>
</dbReference>
<keyword evidence="1" id="KW-1133">Transmembrane helix</keyword>
<dbReference type="Pfam" id="PF01757">
    <property type="entry name" value="Acyl_transf_3"/>
    <property type="match status" value="1"/>
</dbReference>
<protein>
    <submittedName>
        <fullName evidence="3">Acyltransferase</fullName>
    </submittedName>
</protein>
<name>A0A4R0NS56_9SPHI</name>
<dbReference type="PANTHER" id="PTHR23028">
    <property type="entry name" value="ACETYLTRANSFERASE"/>
    <property type="match status" value="1"/>
</dbReference>
<organism evidence="3 4">
    <name type="scientific">Pedobacter psychroterrae</name>
    <dbReference type="NCBI Taxonomy" id="2530453"/>
    <lineage>
        <taxon>Bacteria</taxon>
        <taxon>Pseudomonadati</taxon>
        <taxon>Bacteroidota</taxon>
        <taxon>Sphingobacteriia</taxon>
        <taxon>Sphingobacteriales</taxon>
        <taxon>Sphingobacteriaceae</taxon>
        <taxon>Pedobacter</taxon>
    </lineage>
</organism>
<dbReference type="AlphaFoldDB" id="A0A4R0NS56"/>
<gene>
    <name evidence="3" type="ORF">EZ437_07275</name>
</gene>
<keyword evidence="1" id="KW-0472">Membrane</keyword>
<feature type="transmembrane region" description="Helical" evidence="1">
    <location>
        <begin position="307"/>
        <end position="331"/>
    </location>
</feature>
<feature type="transmembrane region" description="Helical" evidence="1">
    <location>
        <begin position="254"/>
        <end position="271"/>
    </location>
</feature>
<dbReference type="Proteomes" id="UP000293347">
    <property type="component" value="Unassembled WGS sequence"/>
</dbReference>
<comment type="caution">
    <text evidence="3">The sequence shown here is derived from an EMBL/GenBank/DDBJ whole genome shotgun (WGS) entry which is preliminary data.</text>
</comment>
<evidence type="ECO:0000256" key="1">
    <source>
        <dbReference type="SAM" id="Phobius"/>
    </source>
</evidence>
<proteinExistence type="predicted"/>
<accession>A0A4R0NS56</accession>
<feature type="transmembrane region" description="Helical" evidence="1">
    <location>
        <begin position="157"/>
        <end position="176"/>
    </location>
</feature>
<dbReference type="GO" id="GO:0016020">
    <property type="term" value="C:membrane"/>
    <property type="evidence" value="ECO:0007669"/>
    <property type="project" value="TreeGrafter"/>
</dbReference>
<feature type="transmembrane region" description="Helical" evidence="1">
    <location>
        <begin position="183"/>
        <end position="206"/>
    </location>
</feature>
<feature type="transmembrane region" description="Helical" evidence="1">
    <location>
        <begin position="56"/>
        <end position="75"/>
    </location>
</feature>
<dbReference type="OrthoDB" id="290051at2"/>
<dbReference type="GO" id="GO:0000271">
    <property type="term" value="P:polysaccharide biosynthetic process"/>
    <property type="evidence" value="ECO:0007669"/>
    <property type="project" value="TreeGrafter"/>
</dbReference>
<feature type="transmembrane region" description="Helical" evidence="1">
    <location>
        <begin position="232"/>
        <end position="248"/>
    </location>
</feature>